<comment type="caution">
    <text evidence="1">The sequence shown here is derived from an EMBL/GenBank/DDBJ whole genome shotgun (WGS) entry which is preliminary data.</text>
</comment>
<accession>A0A7W9WAX4</accession>
<protein>
    <recommendedName>
        <fullName evidence="3">Dienelactone hydrolase domain-containing protein</fullName>
    </recommendedName>
</protein>
<dbReference type="SUPFAM" id="SSF53474">
    <property type="entry name" value="alpha/beta-Hydrolases"/>
    <property type="match status" value="1"/>
</dbReference>
<dbReference type="Gene3D" id="3.40.50.1820">
    <property type="entry name" value="alpha/beta hydrolase"/>
    <property type="match status" value="1"/>
</dbReference>
<dbReference type="PROSITE" id="PS51257">
    <property type="entry name" value="PROKAR_LIPOPROTEIN"/>
    <property type="match status" value="1"/>
</dbReference>
<dbReference type="AlphaFoldDB" id="A0A7W9WAX4"/>
<keyword evidence="2" id="KW-1185">Reference proteome</keyword>
<organism evidence="1 2">
    <name type="scientific">Hymenobacter luteus</name>
    <dbReference type="NCBI Taxonomy" id="1411122"/>
    <lineage>
        <taxon>Bacteria</taxon>
        <taxon>Pseudomonadati</taxon>
        <taxon>Bacteroidota</taxon>
        <taxon>Cytophagia</taxon>
        <taxon>Cytophagales</taxon>
        <taxon>Hymenobacteraceae</taxon>
        <taxon>Hymenobacter</taxon>
    </lineage>
</organism>
<evidence type="ECO:0008006" key="3">
    <source>
        <dbReference type="Google" id="ProtNLM"/>
    </source>
</evidence>
<evidence type="ECO:0000313" key="1">
    <source>
        <dbReference type="EMBL" id="MBB6057741.1"/>
    </source>
</evidence>
<dbReference type="RefSeq" id="WP_183402053.1">
    <property type="nucleotide sequence ID" value="NZ_JACHGG010000001.1"/>
</dbReference>
<dbReference type="EMBL" id="JACHGG010000001">
    <property type="protein sequence ID" value="MBB6057741.1"/>
    <property type="molecule type" value="Genomic_DNA"/>
</dbReference>
<evidence type="ECO:0000313" key="2">
    <source>
        <dbReference type="Proteomes" id="UP000532746"/>
    </source>
</evidence>
<proteinExistence type="predicted"/>
<name>A0A7W9WAX4_9BACT</name>
<dbReference type="Proteomes" id="UP000532746">
    <property type="component" value="Unassembled WGS sequence"/>
</dbReference>
<reference evidence="1 2" key="1">
    <citation type="submission" date="2020-08" db="EMBL/GenBank/DDBJ databases">
        <title>Genomic Encyclopedia of Type Strains, Phase IV (KMG-IV): sequencing the most valuable type-strain genomes for metagenomic binning, comparative biology and taxonomic classification.</title>
        <authorList>
            <person name="Goeker M."/>
        </authorList>
    </citation>
    <scope>NUCLEOTIDE SEQUENCE [LARGE SCALE GENOMIC DNA]</scope>
    <source>
        <strain evidence="1 2">DSM 26718</strain>
    </source>
</reference>
<sequence>MRPQGWVAGVLLLAACSPDSGGNAQTTAPLPTGHYEGPISYQGTELRVTLDLREVAPGKLQADVRFPQVPGLEFEATRLNYQEPQLQLAQGVGGISLQAVREGDFLRGVFSWDSVRTDFVWARRGEAAARPFREQILALRSAGGAQAGQLRIPDDTLTRHPAVALVAQPQTLAAAQTRAAYLARRGFVTLVVTAATPSAPSDSGGYRTTGLALAALRQHSAVDSGRVGCWVRGSLAPQVAAAASQTSPAHFVVLEAAPAATREQAAAYLPLSRQRVPVLALYAGLDTTTDVRESARRIRLVLGYLGNSQVRVYPQTNAEFLQRGRTSPDGQWQWPKPAAGYWEDLVDWLRRSGR</sequence>
<gene>
    <name evidence="1" type="ORF">HNQ93_000571</name>
</gene>
<dbReference type="InterPro" id="IPR029058">
    <property type="entry name" value="AB_hydrolase_fold"/>
</dbReference>